<dbReference type="Proteomes" id="UP000588158">
    <property type="component" value="Unassembled WGS sequence"/>
</dbReference>
<evidence type="ECO:0000313" key="4">
    <source>
        <dbReference type="Proteomes" id="UP000588158"/>
    </source>
</evidence>
<reference evidence="3 4" key="1">
    <citation type="submission" date="2020-08" db="EMBL/GenBank/DDBJ databases">
        <title>Sequencing the genomes of 1000 actinobacteria strains.</title>
        <authorList>
            <person name="Klenk H.-P."/>
        </authorList>
    </citation>
    <scope>NUCLEOTIDE SEQUENCE [LARGE SCALE GENOMIC DNA]</scope>
    <source>
        <strain evidence="3 4">DSM 28796</strain>
    </source>
</reference>
<evidence type="ECO:0000256" key="2">
    <source>
        <dbReference type="ARBA" id="ARBA00023002"/>
    </source>
</evidence>
<dbReference type="EC" id="1.1.1.100" evidence="3"/>
<dbReference type="PRINTS" id="PR00081">
    <property type="entry name" value="GDHRDH"/>
</dbReference>
<dbReference type="InterPro" id="IPR020904">
    <property type="entry name" value="Sc_DH/Rdtase_CS"/>
</dbReference>
<comment type="similarity">
    <text evidence="1">Belongs to the short-chain dehydrogenases/reductases (SDR) family.</text>
</comment>
<name>A0A841AH82_9MICO</name>
<dbReference type="InterPro" id="IPR036291">
    <property type="entry name" value="NAD(P)-bd_dom_sf"/>
</dbReference>
<dbReference type="PRINTS" id="PR00080">
    <property type="entry name" value="SDRFAMILY"/>
</dbReference>
<dbReference type="PROSITE" id="PS00061">
    <property type="entry name" value="ADH_SHORT"/>
    <property type="match status" value="1"/>
</dbReference>
<dbReference type="CDD" id="cd05233">
    <property type="entry name" value="SDR_c"/>
    <property type="match status" value="1"/>
</dbReference>
<dbReference type="Gene3D" id="3.40.50.720">
    <property type="entry name" value="NAD(P)-binding Rossmann-like Domain"/>
    <property type="match status" value="1"/>
</dbReference>
<organism evidence="3 4">
    <name type="scientific">Brachybacterium aquaticum</name>
    <dbReference type="NCBI Taxonomy" id="1432564"/>
    <lineage>
        <taxon>Bacteria</taxon>
        <taxon>Bacillati</taxon>
        <taxon>Actinomycetota</taxon>
        <taxon>Actinomycetes</taxon>
        <taxon>Micrococcales</taxon>
        <taxon>Dermabacteraceae</taxon>
        <taxon>Brachybacterium</taxon>
    </lineage>
</organism>
<evidence type="ECO:0000256" key="1">
    <source>
        <dbReference type="ARBA" id="ARBA00006484"/>
    </source>
</evidence>
<comment type="caution">
    <text evidence="3">The sequence shown here is derived from an EMBL/GenBank/DDBJ whole genome shotgun (WGS) entry which is preliminary data.</text>
</comment>
<protein>
    <submittedName>
        <fullName evidence="3">3-oxoacyl-[acyl-carrier protein] reductase</fullName>
        <ecNumber evidence="3">1.1.1.100</ecNumber>
    </submittedName>
</protein>
<dbReference type="FunFam" id="3.40.50.720:FF:000084">
    <property type="entry name" value="Short-chain dehydrogenase reductase"/>
    <property type="match status" value="1"/>
</dbReference>
<dbReference type="PANTHER" id="PTHR24321:SF8">
    <property type="entry name" value="ESTRADIOL 17-BETA-DEHYDROGENASE 8-RELATED"/>
    <property type="match status" value="1"/>
</dbReference>
<accession>A0A841AH82</accession>
<dbReference type="AlphaFoldDB" id="A0A841AH82"/>
<dbReference type="EMBL" id="JACHLZ010000001">
    <property type="protein sequence ID" value="MBB5832434.1"/>
    <property type="molecule type" value="Genomic_DNA"/>
</dbReference>
<evidence type="ECO:0000313" key="3">
    <source>
        <dbReference type="EMBL" id="MBB5832434.1"/>
    </source>
</evidence>
<dbReference type="RefSeq" id="WP_221421127.1">
    <property type="nucleotide sequence ID" value="NZ_JACHLZ010000001.1"/>
</dbReference>
<keyword evidence="2 3" id="KW-0560">Oxidoreductase</keyword>
<dbReference type="GO" id="GO:0004316">
    <property type="term" value="F:3-oxoacyl-[acyl-carrier-protein] reductase (NADPH) activity"/>
    <property type="evidence" value="ECO:0007669"/>
    <property type="project" value="UniProtKB-EC"/>
</dbReference>
<dbReference type="Pfam" id="PF13561">
    <property type="entry name" value="adh_short_C2"/>
    <property type="match status" value="1"/>
</dbReference>
<dbReference type="PANTHER" id="PTHR24321">
    <property type="entry name" value="DEHYDROGENASES, SHORT CHAIN"/>
    <property type="match status" value="1"/>
</dbReference>
<gene>
    <name evidence="3" type="ORF">HNR70_002247</name>
</gene>
<sequence>MQNLMDLTDHRIIVTGDASGMGAATVRNYVAAGADVISMDVNVEQGQKVAAEATAAGPGRADFLRIDVSDAADVNARFDEAAESLGGLDVLAHPAAIQRSGTASDVTVEDWDLMFAMNVRGTMLTNQAAHRLMAPHGGGSIINFGSISGLRPEAIAPAYSASKGAVHSWTRTAAAAWGEDGVRVNAILPAIATPMYDAALARLDEDGRTANYWMNEATIALGHKYGDPDRDLGPVMVFLASQASRFITGQLLPVDGGQASVR</sequence>
<proteinExistence type="inferred from homology"/>
<dbReference type="SUPFAM" id="SSF51735">
    <property type="entry name" value="NAD(P)-binding Rossmann-fold domains"/>
    <property type="match status" value="1"/>
</dbReference>
<dbReference type="InterPro" id="IPR002347">
    <property type="entry name" value="SDR_fam"/>
</dbReference>
<keyword evidence="4" id="KW-1185">Reference proteome</keyword>